<proteinExistence type="predicted"/>
<gene>
    <name evidence="8" type="ORF">NG895_21695</name>
</gene>
<dbReference type="SUPFAM" id="SSF63829">
    <property type="entry name" value="Calcium-dependent phosphotriesterase"/>
    <property type="match status" value="1"/>
</dbReference>
<feature type="domain" description="PKD" evidence="6">
    <location>
        <begin position="1529"/>
        <end position="1580"/>
    </location>
</feature>
<evidence type="ECO:0000256" key="3">
    <source>
        <dbReference type="ARBA" id="ARBA00022989"/>
    </source>
</evidence>
<dbReference type="SUPFAM" id="SSF49299">
    <property type="entry name" value="PKD domain"/>
    <property type="match status" value="1"/>
</dbReference>
<dbReference type="PROSITE" id="PS50268">
    <property type="entry name" value="CADHERIN_2"/>
    <property type="match status" value="2"/>
</dbReference>
<dbReference type="Pfam" id="PF17963">
    <property type="entry name" value="Big_9"/>
    <property type="match status" value="2"/>
</dbReference>
<dbReference type="InterPro" id="IPR000601">
    <property type="entry name" value="PKD_dom"/>
</dbReference>
<evidence type="ECO:0000256" key="4">
    <source>
        <dbReference type="ARBA" id="ARBA00023180"/>
    </source>
</evidence>
<evidence type="ECO:0000256" key="5">
    <source>
        <dbReference type="SAM" id="MobiDB-lite"/>
    </source>
</evidence>
<feature type="non-terminal residue" evidence="8">
    <location>
        <position position="1807"/>
    </location>
</feature>
<accession>A0A9X2FCM4</accession>
<dbReference type="InterPro" id="IPR035986">
    <property type="entry name" value="PKD_dom_sf"/>
</dbReference>
<dbReference type="GO" id="GO:0007156">
    <property type="term" value="P:homophilic cell adhesion via plasma membrane adhesion molecules"/>
    <property type="evidence" value="ECO:0007669"/>
    <property type="project" value="InterPro"/>
</dbReference>
<dbReference type="CDD" id="cd11304">
    <property type="entry name" value="Cadherin_repeat"/>
    <property type="match status" value="2"/>
</dbReference>
<keyword evidence="2" id="KW-0812">Transmembrane</keyword>
<dbReference type="GO" id="GO:0005509">
    <property type="term" value="F:calcium ion binding"/>
    <property type="evidence" value="ECO:0007669"/>
    <property type="project" value="InterPro"/>
</dbReference>
<dbReference type="PRINTS" id="PR00205">
    <property type="entry name" value="CADHERIN"/>
</dbReference>
<dbReference type="InterPro" id="IPR013783">
    <property type="entry name" value="Ig-like_fold"/>
</dbReference>
<dbReference type="InterPro" id="IPR050174">
    <property type="entry name" value="Protocadherin/Cadherin-CA"/>
</dbReference>
<name>A0A9X2FCM4_9BACT</name>
<dbReference type="Gene3D" id="2.60.40.10">
    <property type="entry name" value="Immunoglobulins"/>
    <property type="match status" value="1"/>
</dbReference>
<dbReference type="Gene3D" id="2.60.40.3440">
    <property type="match status" value="1"/>
</dbReference>
<dbReference type="PANTHER" id="PTHR24028">
    <property type="entry name" value="CADHERIN-87A"/>
    <property type="match status" value="1"/>
</dbReference>
<dbReference type="RefSeq" id="WP_252854635.1">
    <property type="nucleotide sequence ID" value="NZ_JAMXLR010000075.1"/>
</dbReference>
<dbReference type="EMBL" id="JAMXLR010000075">
    <property type="protein sequence ID" value="MCO6046520.1"/>
    <property type="molecule type" value="Genomic_DNA"/>
</dbReference>
<evidence type="ECO:0000313" key="9">
    <source>
        <dbReference type="Proteomes" id="UP001155241"/>
    </source>
</evidence>
<dbReference type="NCBIfam" id="NF012211">
    <property type="entry name" value="tand_rpt_95"/>
    <property type="match status" value="2"/>
</dbReference>
<dbReference type="Proteomes" id="UP001155241">
    <property type="component" value="Unassembled WGS sequence"/>
</dbReference>
<feature type="domain" description="Cadherin" evidence="7">
    <location>
        <begin position="433"/>
        <end position="533"/>
    </location>
</feature>
<organism evidence="8 9">
    <name type="scientific">Aeoliella straminimaris</name>
    <dbReference type="NCBI Taxonomy" id="2954799"/>
    <lineage>
        <taxon>Bacteria</taxon>
        <taxon>Pseudomonadati</taxon>
        <taxon>Planctomycetota</taxon>
        <taxon>Planctomycetia</taxon>
        <taxon>Pirellulales</taxon>
        <taxon>Lacipirellulaceae</taxon>
        <taxon>Aeoliella</taxon>
    </lineage>
</organism>
<evidence type="ECO:0000259" key="6">
    <source>
        <dbReference type="PROSITE" id="PS50093"/>
    </source>
</evidence>
<keyword evidence="9" id="KW-1185">Reference proteome</keyword>
<feature type="region of interest" description="Disordered" evidence="5">
    <location>
        <begin position="327"/>
        <end position="356"/>
    </location>
</feature>
<dbReference type="PROSITE" id="PS50093">
    <property type="entry name" value="PKD"/>
    <property type="match status" value="1"/>
</dbReference>
<keyword evidence="3" id="KW-0472">Membrane</keyword>
<keyword evidence="4" id="KW-0325">Glycoprotein</keyword>
<dbReference type="SUPFAM" id="SSF49313">
    <property type="entry name" value="Cadherin-like"/>
    <property type="match status" value="2"/>
</dbReference>
<comment type="caution">
    <text evidence="8">The sequence shown here is derived from an EMBL/GenBank/DDBJ whole genome shotgun (WGS) entry which is preliminary data.</text>
</comment>
<keyword evidence="3" id="KW-1133">Transmembrane helix</keyword>
<dbReference type="NCBIfam" id="TIGR01965">
    <property type="entry name" value="VCBS_repeat"/>
    <property type="match status" value="1"/>
</dbReference>
<reference evidence="8" key="1">
    <citation type="submission" date="2022-06" db="EMBL/GenBank/DDBJ databases">
        <title>Aeoliella straminimaris, a novel planctomycete from sediments.</title>
        <authorList>
            <person name="Vitorino I.R."/>
            <person name="Lage O.M."/>
        </authorList>
    </citation>
    <scope>NUCLEOTIDE SEQUENCE</scope>
    <source>
        <strain evidence="8">ICT_H6.2</strain>
    </source>
</reference>
<evidence type="ECO:0000256" key="2">
    <source>
        <dbReference type="ARBA" id="ARBA00022692"/>
    </source>
</evidence>
<dbReference type="InterPro" id="IPR010221">
    <property type="entry name" value="VCBS_dom"/>
</dbReference>
<comment type="subcellular location">
    <subcellularLocation>
        <location evidence="1">Membrane</location>
        <topology evidence="1">Single-pass membrane protein</topology>
    </subcellularLocation>
</comment>
<dbReference type="Gene3D" id="2.60.40.60">
    <property type="entry name" value="Cadherins"/>
    <property type="match status" value="2"/>
</dbReference>
<feature type="domain" description="Cadherin" evidence="7">
    <location>
        <begin position="340"/>
        <end position="433"/>
    </location>
</feature>
<dbReference type="PANTHER" id="PTHR24028:SF328">
    <property type="entry name" value="CADHERIN-3"/>
    <property type="match status" value="1"/>
</dbReference>
<evidence type="ECO:0000256" key="1">
    <source>
        <dbReference type="ARBA" id="ARBA00004167"/>
    </source>
</evidence>
<dbReference type="SMART" id="SM00112">
    <property type="entry name" value="CA"/>
    <property type="match status" value="2"/>
</dbReference>
<dbReference type="InterPro" id="IPR015919">
    <property type="entry name" value="Cadherin-like_sf"/>
</dbReference>
<dbReference type="InterPro" id="IPR002126">
    <property type="entry name" value="Cadherin-like_dom"/>
</dbReference>
<evidence type="ECO:0000313" key="8">
    <source>
        <dbReference type="EMBL" id="MCO6046520.1"/>
    </source>
</evidence>
<dbReference type="GO" id="GO:0005886">
    <property type="term" value="C:plasma membrane"/>
    <property type="evidence" value="ECO:0007669"/>
    <property type="project" value="TreeGrafter"/>
</dbReference>
<sequence length="1807" mass="188899">MLTSQSGTYFNVRSYGSNAWEGDVETGSYVRLYVYSGSLQLDGNVDVPSTFYIYNGTVAFNSLSNYVSYLYVVSGTAEVNGILSSNSRPYLQNSNSTLAGLGTFDWASASPALVRGTIDPGSGSTTGILTLDDVGFEGAYNPRLSVQLNGTTAGSGHDQLKVNGTVEIAGDLDVTLGSSFTTPGETFTILDNDGTEPITGIFNGLPEGGLVEYGGNIFGITYQGGTGNDIVLTTLSTNNFPTADNQAVVTNEETSVGITLTGSDIDGDPIAFSIESNPSHGSLSGSGANRTYTPFLNFAGSDSFQFRVTDPDGGFSIATVSITVNNTPDSPTQVNLSNSSLNENTPSGSTVGTLSTTDPDVGDSFIYTLVSGSGDTDNAAFAISGDQLKSVFSPDFETKSSYSVRVRSTDSTGNWVERSYTVSINDVNEAPTTIGLSSTSIDENLSIGAVVGSFSTTDPDTTDSHIYTLVAGAGSTDNAAFTIDGDQLKLAVIPDFESKESYEIRVRSTDSGFLSVERQFTISIEDVNEAPTANNDGYTVSEESLLDPSAAVQILVNDLDPEDDSLIVTAINGVAANVGTQITLPSGAMLTLQADGSFVYDPRDAFDGLAAGETDSDSFTYTISDGELTSTATVDITINGWNDAPQLTLPNAQTPTEDVAQAISGISIANDDSSDLTVRLVVPSGSLTLGTVTGVTFVNGTANGTSALQFSGAIGDLNAALASLSYVSETNLHGPDDLDVDVWESTTSQLDLTPSGYNWGTTSPSSTTFDGRGVYLRANSTFSVNAIDWYGRLASSGQYEVAIYRGQGESAPLGSLLAVGNQGFSGGGSFGWNQVPLNFTFQAGQQYYVNFRRTDGGSNFASPFHFMSWGNGSQASNLGDVTLLDGRSGFAPSSDNNFWLTHFRFSQLSNGLSDSGTIDITVIADADAPSLTAPASRTGSEGTAISLDLSASLQDTDGSETLAVELSNIPADATFSNTNGDVLTPVGGVLTLNDPALQLPGLAITLPDNDSFTLQVVATATESSNNDVATSVSTVSITAENAAPKLESLAITSEIDENQFATLTGDIIDPGNDSYTIVVDWGEGSPQTYNIPQGATSFVVQHQYLDDGLSPGNGSESDDYTVSIISFTDDDGGAADLLAASDGVQGGGGGLPIVPQTHEIRIVNQSGPINLSGRNLKGIATDPTTGNVYVATGSGTAGTYGFFDLYRITPLGSVSFVRSYSITYVEGPELEFGPDGRIYTADRISGRIFAIDPTTGSLSLYNSGGPWGSLNRYGLDFDSSGNLILMRESVPNRFFRVNPGSGGTVLGDNQILLGREHGDRFGIQPDGDYVVYPDANNFETNNPVFELDTAGHIPGTTYPIRHLSSTHNYQLGLNYVHSIGAIDPNNGDVYYSTMNQGYGSTRIAFAPGNVGPTATSTIFVDNIGNGNEAPASTSSSRGLTDLDFGPRSDDRVGNSLFFLDDFTDRVYEVRELVMFEFTVTVNNVAPDDLDVGLDATLLPPDEGQFSRAGITFTDPGTLDVHTVEVDWDGDGIYDELVALNPDGRSFDISHTYTTEGVFTVNVRVSDDDGGYAIDSFDVSVDLNNPPAATDGNVGTLEDTTYTYTVGDFNFSDPDAGDTLAAVEITTLPSAGTLLLDTNGGSLSDAIIVSALDVIEAADIDAGYLKFQPATHGSGTPYDSFAFRVSDGEEFSLASYAMTIDVVAVADAPTLSVTNAADSEDTAVTLDVAVALVDQDGSETLTLAINGVPIGATLSDGTSSFTGTAGSDSVDVTAWNLANLTITPPLHSDGEFVLTVTATATENSNGST</sequence>
<evidence type="ECO:0000259" key="7">
    <source>
        <dbReference type="PROSITE" id="PS50268"/>
    </source>
</evidence>
<protein>
    <submittedName>
        <fullName evidence="8">Ig-like domain-containing protein</fullName>
    </submittedName>
</protein>